<protein>
    <submittedName>
        <fullName evidence="3">Uncharacterized protein</fullName>
    </submittedName>
</protein>
<accession>A0A1Y2HR62</accession>
<name>A0A1Y2HR62_9FUNG</name>
<feature type="compositionally biased region" description="Acidic residues" evidence="2">
    <location>
        <begin position="455"/>
        <end position="467"/>
    </location>
</feature>
<gene>
    <name evidence="3" type="ORF">BCR44DRAFT_1484337</name>
</gene>
<reference evidence="3 4" key="1">
    <citation type="submission" date="2016-07" db="EMBL/GenBank/DDBJ databases">
        <title>Pervasive Adenine N6-methylation of Active Genes in Fungi.</title>
        <authorList>
            <consortium name="DOE Joint Genome Institute"/>
            <person name="Mondo S.J."/>
            <person name="Dannebaum R.O."/>
            <person name="Kuo R.C."/>
            <person name="Labutti K."/>
            <person name="Haridas S."/>
            <person name="Kuo A."/>
            <person name="Salamov A."/>
            <person name="Ahrendt S.R."/>
            <person name="Lipzen A."/>
            <person name="Sullivan W."/>
            <person name="Andreopoulos W.B."/>
            <person name="Clum A."/>
            <person name="Lindquist E."/>
            <person name="Daum C."/>
            <person name="Ramamoorthy G.K."/>
            <person name="Gryganskyi A."/>
            <person name="Culley D."/>
            <person name="Magnuson J.K."/>
            <person name="James T.Y."/>
            <person name="O'Malley M.A."/>
            <person name="Stajich J.E."/>
            <person name="Spatafora J.W."/>
            <person name="Visel A."/>
            <person name="Grigoriev I.V."/>
        </authorList>
    </citation>
    <scope>NUCLEOTIDE SEQUENCE [LARGE SCALE GENOMIC DNA]</scope>
    <source>
        <strain evidence="3 4">PL171</strain>
    </source>
</reference>
<keyword evidence="4" id="KW-1185">Reference proteome</keyword>
<dbReference type="Gene3D" id="3.10.10.10">
    <property type="entry name" value="HIV Type 1 Reverse Transcriptase, subunit A, domain 1"/>
    <property type="match status" value="1"/>
</dbReference>
<proteinExistence type="predicted"/>
<dbReference type="STRING" id="765915.A0A1Y2HR62"/>
<dbReference type="Proteomes" id="UP000193411">
    <property type="component" value="Unassembled WGS sequence"/>
</dbReference>
<evidence type="ECO:0000256" key="2">
    <source>
        <dbReference type="SAM" id="MobiDB-lite"/>
    </source>
</evidence>
<keyword evidence="1" id="KW-0175">Coiled coil</keyword>
<evidence type="ECO:0000256" key="1">
    <source>
        <dbReference type="SAM" id="Coils"/>
    </source>
</evidence>
<feature type="region of interest" description="Disordered" evidence="2">
    <location>
        <begin position="448"/>
        <end position="504"/>
    </location>
</feature>
<feature type="coiled-coil region" evidence="1">
    <location>
        <begin position="379"/>
        <end position="410"/>
    </location>
</feature>
<evidence type="ECO:0000313" key="4">
    <source>
        <dbReference type="Proteomes" id="UP000193411"/>
    </source>
</evidence>
<comment type="caution">
    <text evidence="3">The sequence shown here is derived from an EMBL/GenBank/DDBJ whole genome shotgun (WGS) entry which is preliminary data.</text>
</comment>
<dbReference type="AlphaFoldDB" id="A0A1Y2HR62"/>
<evidence type="ECO:0000313" key="3">
    <source>
        <dbReference type="EMBL" id="ORZ37085.1"/>
    </source>
</evidence>
<dbReference type="EMBL" id="MCFL01000014">
    <property type="protein sequence ID" value="ORZ37085.1"/>
    <property type="molecule type" value="Genomic_DNA"/>
</dbReference>
<dbReference type="Gene3D" id="3.30.70.270">
    <property type="match status" value="1"/>
</dbReference>
<dbReference type="SUPFAM" id="SSF56672">
    <property type="entry name" value="DNA/RNA polymerases"/>
    <property type="match status" value="1"/>
</dbReference>
<organism evidence="3 4">
    <name type="scientific">Catenaria anguillulae PL171</name>
    <dbReference type="NCBI Taxonomy" id="765915"/>
    <lineage>
        <taxon>Eukaryota</taxon>
        <taxon>Fungi</taxon>
        <taxon>Fungi incertae sedis</taxon>
        <taxon>Blastocladiomycota</taxon>
        <taxon>Blastocladiomycetes</taxon>
        <taxon>Blastocladiales</taxon>
        <taxon>Catenariaceae</taxon>
        <taxon>Catenaria</taxon>
    </lineage>
</organism>
<sequence>MPAQATVDASAAAGPVGATATESGLTHWLPPGMPGSTLAARACKLQKRRGPAAAHMMDGCALAKVSPFEHCPPASFNLAHEDVTWLDETVAGWVDKGSIGECPRSVLSPFAVVQPSGDQHVYFDNGCQLNRLIKSSKYMIQGIHAARDPAHVLDWAGKFDAKDAYHTMCTSPTFREYFAFTRTGQVDRWQTLVFGLKSVAFILSKGMDLALGGLVSAGYQIVLYSDDCLVVIEFLGFEIKRGDISLRALDRELASLLDTAMIVSSITKKYQQVCAALSYYYPKRGQHGRKWLTRVIETPSKTSGLKDEAEAFCKHAPTPASSHPSSLHAAGLPAAFQSSVGQISPASISNTSASFPLASRVDALTQAHSAAALDRACDVAALRAEMARFREHMDRQLANMQENFEAAAATYSQSLGPALLDEHQIWAKQFELEQELSELRVEVDRLAEWSSSGSECEEEWEGEDIEEQGQAMEAYVDADYAKGTSGLREGSGESGSDSDDVESE</sequence>
<dbReference type="InterPro" id="IPR043502">
    <property type="entry name" value="DNA/RNA_pol_sf"/>
</dbReference>
<dbReference type="InterPro" id="IPR043128">
    <property type="entry name" value="Rev_trsase/Diguanyl_cyclase"/>
</dbReference>